<evidence type="ECO:0000256" key="2">
    <source>
        <dbReference type="SAM" id="Phobius"/>
    </source>
</evidence>
<feature type="compositionally biased region" description="Basic and acidic residues" evidence="1">
    <location>
        <begin position="15"/>
        <end position="24"/>
    </location>
</feature>
<protein>
    <recommendedName>
        <fullName evidence="5">TOS2-like protein</fullName>
    </recommendedName>
</protein>
<dbReference type="AlphaFoldDB" id="A0AA35NQY6"/>
<dbReference type="RefSeq" id="XP_056087986.1">
    <property type="nucleotide sequence ID" value="XM_056228245.1"/>
</dbReference>
<keyword evidence="4" id="KW-1185">Reference proteome</keyword>
<keyword evidence="2" id="KW-0472">Membrane</keyword>
<evidence type="ECO:0000256" key="1">
    <source>
        <dbReference type="SAM" id="MobiDB-lite"/>
    </source>
</evidence>
<dbReference type="EMBL" id="OX365902">
    <property type="protein sequence ID" value="CAI4062876.1"/>
    <property type="molecule type" value="Genomic_DNA"/>
</dbReference>
<feature type="region of interest" description="Disordered" evidence="1">
    <location>
        <begin position="15"/>
        <end position="37"/>
    </location>
</feature>
<sequence length="633" mass="70533">MSSYYHHTANSSWHKKEVIPEKSRISPTSLQRKTDCTGSNCKVTKSSSSNVTVAVAVAVPIGAILTILSIVLIVVYIRSRKHSLMKNLDPNSEGDLYYLPKMDSSMNSAKSETSATEKRFIYDSYEDFLKPSADNSQSFKDYVRKIHERAPATYNIASLASQNNSKISFFSKRANPSNRVFAKSIENSETLPTVSLICLDTEDDCDQRRSSFDIKRKPRINYNNSQLQLHQTKSDELEPQLSKEEEESMERIRSIYNIYFEKSNSTIQSSASSLQRDSKPIVVSEINSMKMNSQDNLNDTTLAEQTQFEGVDAKESDSSSTPSDRYEDATEYLQLSTPQNAKQIASSGYSEIPFKDKNLSKPTLSLTMPLFNATSTRVASSIYSDVVGKGQLDSSKVPIRVPPLEIPVRPIPKHAQQYPVYHPNGKTQGNNNCYYYNYSPSLLEHPQTFESMRDLPTPTQLAYSTSSRSLTSFKGRPKPSNAVKYIPTLSLNGTALNPMDHPEMFYGTCTEIPSAAYLTEQACMPLPHQLRQSIVMTNPADLSVRARYKPAGSLSHLMRAQHLPGSSLATITSSFLSQPSPMIPKVINVRVSGLLDDSDILQPPSMGEILPFNASADDLRKQLGSSHNYEIIP</sequence>
<keyword evidence="2" id="KW-0812">Transmembrane</keyword>
<proteinExistence type="predicted"/>
<accession>A0AA35NQY6</accession>
<organism evidence="3 4">
    <name type="scientific">Saccharomyces kudriavzevii (strain ATCC MYA-4449 / AS 2.2408 / CBS 8840 / NBRC 1802 / NCYC 2889)</name>
    <name type="common">Yeast</name>
    <dbReference type="NCBI Taxonomy" id="226230"/>
    <lineage>
        <taxon>Eukaryota</taxon>
        <taxon>Fungi</taxon>
        <taxon>Dikarya</taxon>
        <taxon>Ascomycota</taxon>
        <taxon>Saccharomycotina</taxon>
        <taxon>Saccharomycetes</taxon>
        <taxon>Saccharomycetales</taxon>
        <taxon>Saccharomycetaceae</taxon>
        <taxon>Saccharomyces</taxon>
    </lineage>
</organism>
<dbReference type="InterPro" id="IPR014805">
    <property type="entry name" value="SKG6/TOS2-like"/>
</dbReference>
<feature type="region of interest" description="Disordered" evidence="1">
    <location>
        <begin position="223"/>
        <end position="248"/>
    </location>
</feature>
<evidence type="ECO:0008006" key="5">
    <source>
        <dbReference type="Google" id="ProtNLM"/>
    </source>
</evidence>
<feature type="region of interest" description="Disordered" evidence="1">
    <location>
        <begin position="309"/>
        <end position="328"/>
    </location>
</feature>
<reference evidence="3" key="1">
    <citation type="submission" date="2022-10" db="EMBL/GenBank/DDBJ databases">
        <authorList>
            <person name="Byrne P K."/>
        </authorList>
    </citation>
    <scope>NUCLEOTIDE SEQUENCE</scope>
    <source>
        <strain evidence="3">IFO1802</strain>
    </source>
</reference>
<evidence type="ECO:0000313" key="3">
    <source>
        <dbReference type="EMBL" id="CAI4062876.1"/>
    </source>
</evidence>
<keyword evidence="2" id="KW-1133">Transmembrane helix</keyword>
<name>A0AA35NQY6_SACK1</name>
<dbReference type="GeneID" id="80924286"/>
<feature type="transmembrane region" description="Helical" evidence="2">
    <location>
        <begin position="53"/>
        <end position="77"/>
    </location>
</feature>
<gene>
    <name evidence="3" type="primary">SKDI07G4720</name>
    <name evidence="3" type="ORF">SKDI_07G4720</name>
</gene>
<dbReference type="Proteomes" id="UP001162087">
    <property type="component" value="Chromosome 7"/>
</dbReference>
<dbReference type="Pfam" id="PF08693">
    <property type="entry name" value="SKG6"/>
    <property type="match status" value="2"/>
</dbReference>
<evidence type="ECO:0000313" key="4">
    <source>
        <dbReference type="Proteomes" id="UP001162087"/>
    </source>
</evidence>